<dbReference type="InterPro" id="IPR032675">
    <property type="entry name" value="LRR_dom_sf"/>
</dbReference>
<sequence>MATFIMRGYVLIVLSCVLTNIIICTTEIKDTDEPTNTVKVEIQSNEVTTKSIVTSKPKPHSRAIQQCPAEAALKPCTCLHRQNLVVCDGDHEFELSAIVTALTSANGSNHYKLLHFMPNKLTEMSANTFKELTFNGIWLMGAQNLKTIHENAFAGTDTVTTHLILSYCPSLDSANIFTIINKFVNIKLISLTEMNIESIPGQAFGPLKHLTMLSITDTKLKTIGEKAFLALNSLKLLTFKDTSIARIPRDVLVFSINYDIPLHITLMENHLLSSASFDADSLTSLGRPTGISLVPYSKNPYQWKYLSEAIFKPFLSVQKVLMPTPCPLWADQQLLPCIPCPPVPISGIEIAWESIAIIGLTAILSVWPSDGHECPYGDVLKPCTCSGDEVFRCGDKPVANMKEIFAKYAKTLKDDDKELEAIVIEGPGVTDIPEAVFGDIYFKRISIQNCPNLKTIHKNAFAGTDTFTQEVTIYNLPKLAATPAVSFDLVNKFQKVAVVCIGHMGLKEIPSMAFAKQSGSIVYLAINGTEITKIADKAFYNLNALTEVHITDTSIAQIPKNVFVFSKKSEIPIEILLYRNPKLTATGMDPLAFMSIGRPAEIDFSGDHMDHDMDFKQMKVLEEKVFHPFLKLDEGNKIGMKGQPFDCADCHNAWLKKSPKMAERVDGLKCANVAF</sequence>
<evidence type="ECO:0000256" key="3">
    <source>
        <dbReference type="ARBA" id="ARBA00022737"/>
    </source>
</evidence>
<keyword evidence="3" id="KW-0677">Repeat</keyword>
<gene>
    <name evidence="5" type="ORF">OSB1V03_LOCUS3770</name>
</gene>
<evidence type="ECO:0000313" key="6">
    <source>
        <dbReference type="Proteomes" id="UP000759131"/>
    </source>
</evidence>
<evidence type="ECO:0000256" key="1">
    <source>
        <dbReference type="ARBA" id="ARBA00022614"/>
    </source>
</evidence>
<feature type="chain" id="PRO_5036210902" evidence="4">
    <location>
        <begin position="27"/>
        <end position="675"/>
    </location>
</feature>
<keyword evidence="6" id="KW-1185">Reference proteome</keyword>
<dbReference type="PANTHER" id="PTHR24364:SF18">
    <property type="entry name" value="LP06937P"/>
    <property type="match status" value="1"/>
</dbReference>
<evidence type="ECO:0000256" key="2">
    <source>
        <dbReference type="ARBA" id="ARBA00022729"/>
    </source>
</evidence>
<protein>
    <submittedName>
        <fullName evidence="5">Uncharacterized protein</fullName>
    </submittedName>
</protein>
<keyword evidence="1" id="KW-0433">Leucine-rich repeat</keyword>
<dbReference type="PANTHER" id="PTHR24364">
    <property type="entry name" value="LP06937P"/>
    <property type="match status" value="1"/>
</dbReference>
<dbReference type="GO" id="GO:0016020">
    <property type="term" value="C:membrane"/>
    <property type="evidence" value="ECO:0007669"/>
    <property type="project" value="TreeGrafter"/>
</dbReference>
<dbReference type="Proteomes" id="UP000759131">
    <property type="component" value="Unassembled WGS sequence"/>
</dbReference>
<keyword evidence="2 4" id="KW-0732">Signal</keyword>
<accession>A0A7R9KHL8</accession>
<evidence type="ECO:0000256" key="4">
    <source>
        <dbReference type="SAM" id="SignalP"/>
    </source>
</evidence>
<dbReference type="EMBL" id="CAJPIZ010001592">
    <property type="protein sequence ID" value="CAG2103744.1"/>
    <property type="molecule type" value="Genomic_DNA"/>
</dbReference>
<reference evidence="5" key="1">
    <citation type="submission" date="2020-11" db="EMBL/GenBank/DDBJ databases">
        <authorList>
            <person name="Tran Van P."/>
        </authorList>
    </citation>
    <scope>NUCLEOTIDE SEQUENCE</scope>
</reference>
<feature type="signal peptide" evidence="4">
    <location>
        <begin position="1"/>
        <end position="26"/>
    </location>
</feature>
<organism evidence="5">
    <name type="scientific">Medioppia subpectinata</name>
    <dbReference type="NCBI Taxonomy" id="1979941"/>
    <lineage>
        <taxon>Eukaryota</taxon>
        <taxon>Metazoa</taxon>
        <taxon>Ecdysozoa</taxon>
        <taxon>Arthropoda</taxon>
        <taxon>Chelicerata</taxon>
        <taxon>Arachnida</taxon>
        <taxon>Acari</taxon>
        <taxon>Acariformes</taxon>
        <taxon>Sarcoptiformes</taxon>
        <taxon>Oribatida</taxon>
        <taxon>Brachypylina</taxon>
        <taxon>Oppioidea</taxon>
        <taxon>Oppiidae</taxon>
        <taxon>Medioppia</taxon>
    </lineage>
</organism>
<evidence type="ECO:0000313" key="5">
    <source>
        <dbReference type="EMBL" id="CAD7623314.1"/>
    </source>
</evidence>
<dbReference type="InterPro" id="IPR026906">
    <property type="entry name" value="LRR_5"/>
</dbReference>
<dbReference type="InterPro" id="IPR001611">
    <property type="entry name" value="Leu-rich_rpt"/>
</dbReference>
<dbReference type="Pfam" id="PF13855">
    <property type="entry name" value="LRR_8"/>
    <property type="match status" value="1"/>
</dbReference>
<name>A0A7R9KHL8_9ACAR</name>
<dbReference type="AlphaFoldDB" id="A0A7R9KHL8"/>
<dbReference type="InterPro" id="IPR052286">
    <property type="entry name" value="Wnt_signaling_inhibitor"/>
</dbReference>
<proteinExistence type="predicted"/>
<dbReference type="Pfam" id="PF13306">
    <property type="entry name" value="LRR_5"/>
    <property type="match status" value="2"/>
</dbReference>
<dbReference type="EMBL" id="OC856167">
    <property type="protein sequence ID" value="CAD7623314.1"/>
    <property type="molecule type" value="Genomic_DNA"/>
</dbReference>
<dbReference type="OrthoDB" id="6343311at2759"/>
<dbReference type="Gene3D" id="3.80.10.10">
    <property type="entry name" value="Ribonuclease Inhibitor"/>
    <property type="match status" value="2"/>
</dbReference>
<dbReference type="SUPFAM" id="SSF52058">
    <property type="entry name" value="L domain-like"/>
    <property type="match status" value="1"/>
</dbReference>